<evidence type="ECO:0000313" key="2">
    <source>
        <dbReference type="EMBL" id="KAE8683693.1"/>
    </source>
</evidence>
<proteinExistence type="predicted"/>
<comment type="caution">
    <text evidence="2">The sequence shown here is derived from an EMBL/GenBank/DDBJ whole genome shotgun (WGS) entry which is preliminary data.</text>
</comment>
<sequence>MSIVKQIATMEAEDLNRLSNSEQFSTSNDDSDYPRTPPPASSCMLDPGRAEFMQCDYLKKRPAKSRACLTNRDLETTLMEVKYEVATELAKILSGTIDPALAGSEGVKMDNEEITSEI</sequence>
<evidence type="ECO:0000256" key="1">
    <source>
        <dbReference type="SAM" id="MobiDB-lite"/>
    </source>
</evidence>
<protein>
    <submittedName>
        <fullName evidence="2">Uncharacterized protein</fullName>
    </submittedName>
</protein>
<accession>A0A6A2YWB1</accession>
<keyword evidence="3" id="KW-1185">Reference proteome</keyword>
<dbReference type="Proteomes" id="UP000436088">
    <property type="component" value="Unassembled WGS sequence"/>
</dbReference>
<evidence type="ECO:0000313" key="3">
    <source>
        <dbReference type="Proteomes" id="UP000436088"/>
    </source>
</evidence>
<feature type="compositionally biased region" description="Polar residues" evidence="1">
    <location>
        <begin position="17"/>
        <end position="28"/>
    </location>
</feature>
<reference evidence="2" key="1">
    <citation type="submission" date="2019-09" db="EMBL/GenBank/DDBJ databases">
        <title>Draft genome information of white flower Hibiscus syriacus.</title>
        <authorList>
            <person name="Kim Y.-M."/>
        </authorList>
    </citation>
    <scope>NUCLEOTIDE SEQUENCE [LARGE SCALE GENOMIC DNA]</scope>
    <source>
        <strain evidence="2">YM2019G1</strain>
    </source>
</reference>
<organism evidence="2 3">
    <name type="scientific">Hibiscus syriacus</name>
    <name type="common">Rose of Sharon</name>
    <dbReference type="NCBI Taxonomy" id="106335"/>
    <lineage>
        <taxon>Eukaryota</taxon>
        <taxon>Viridiplantae</taxon>
        <taxon>Streptophyta</taxon>
        <taxon>Embryophyta</taxon>
        <taxon>Tracheophyta</taxon>
        <taxon>Spermatophyta</taxon>
        <taxon>Magnoliopsida</taxon>
        <taxon>eudicotyledons</taxon>
        <taxon>Gunneridae</taxon>
        <taxon>Pentapetalae</taxon>
        <taxon>rosids</taxon>
        <taxon>malvids</taxon>
        <taxon>Malvales</taxon>
        <taxon>Malvaceae</taxon>
        <taxon>Malvoideae</taxon>
        <taxon>Hibiscus</taxon>
    </lineage>
</organism>
<dbReference type="AlphaFoldDB" id="A0A6A2YWB1"/>
<dbReference type="EMBL" id="VEPZ02001260">
    <property type="protein sequence ID" value="KAE8683693.1"/>
    <property type="molecule type" value="Genomic_DNA"/>
</dbReference>
<gene>
    <name evidence="2" type="ORF">F3Y22_tig00111192pilonHSYRG00023</name>
</gene>
<feature type="region of interest" description="Disordered" evidence="1">
    <location>
        <begin position="14"/>
        <end position="45"/>
    </location>
</feature>
<name>A0A6A2YWB1_HIBSY</name>